<accession>A0AAV4G754</accession>
<comment type="caution">
    <text evidence="1">The sequence shown here is derived from an EMBL/GenBank/DDBJ whole genome shotgun (WGS) entry which is preliminary data.</text>
</comment>
<dbReference type="EMBL" id="BMAT01011871">
    <property type="protein sequence ID" value="GFR81274.1"/>
    <property type="molecule type" value="Genomic_DNA"/>
</dbReference>
<dbReference type="Proteomes" id="UP000762676">
    <property type="component" value="Unassembled WGS sequence"/>
</dbReference>
<evidence type="ECO:0000313" key="1">
    <source>
        <dbReference type="EMBL" id="GFR81274.1"/>
    </source>
</evidence>
<proteinExistence type="predicted"/>
<organism evidence="1 2">
    <name type="scientific">Elysia marginata</name>
    <dbReference type="NCBI Taxonomy" id="1093978"/>
    <lineage>
        <taxon>Eukaryota</taxon>
        <taxon>Metazoa</taxon>
        <taxon>Spiralia</taxon>
        <taxon>Lophotrochozoa</taxon>
        <taxon>Mollusca</taxon>
        <taxon>Gastropoda</taxon>
        <taxon>Heterobranchia</taxon>
        <taxon>Euthyneura</taxon>
        <taxon>Panpulmonata</taxon>
        <taxon>Sacoglossa</taxon>
        <taxon>Placobranchoidea</taxon>
        <taxon>Plakobranchidae</taxon>
        <taxon>Elysia</taxon>
    </lineage>
</organism>
<evidence type="ECO:0000313" key="2">
    <source>
        <dbReference type="Proteomes" id="UP000762676"/>
    </source>
</evidence>
<reference evidence="1 2" key="1">
    <citation type="journal article" date="2021" name="Elife">
        <title>Chloroplast acquisition without the gene transfer in kleptoplastic sea slugs, Plakobranchus ocellatus.</title>
        <authorList>
            <person name="Maeda T."/>
            <person name="Takahashi S."/>
            <person name="Yoshida T."/>
            <person name="Shimamura S."/>
            <person name="Takaki Y."/>
            <person name="Nagai Y."/>
            <person name="Toyoda A."/>
            <person name="Suzuki Y."/>
            <person name="Arimoto A."/>
            <person name="Ishii H."/>
            <person name="Satoh N."/>
            <person name="Nishiyama T."/>
            <person name="Hasebe M."/>
            <person name="Maruyama T."/>
            <person name="Minagawa J."/>
            <person name="Obokata J."/>
            <person name="Shigenobu S."/>
        </authorList>
    </citation>
    <scope>NUCLEOTIDE SEQUENCE [LARGE SCALE GENOMIC DNA]</scope>
</reference>
<gene>
    <name evidence="1" type="ORF">ElyMa_005920300</name>
</gene>
<sequence>MVDCDLMKSYGVSLTGSPNVYTIKDMKLGRMYVFAPGFCTWSEITPEFMGEQCRVPEDAQYTGEVFLAGRTRQGWSRIQGPFRYEQLEVVTRVTEDRDGAPGCLPFLSRMRTKGKSVISSSFFYEVRGGISDPSVFQYDTTNCIGIDSKG</sequence>
<keyword evidence="2" id="KW-1185">Reference proteome</keyword>
<name>A0AAV4G754_9GAST</name>
<protein>
    <submittedName>
        <fullName evidence="1">Uncharacterized protein</fullName>
    </submittedName>
</protein>
<dbReference type="AlphaFoldDB" id="A0AAV4G754"/>